<name>A0ABQ6MX92_9STRA</name>
<evidence type="ECO:0000256" key="1">
    <source>
        <dbReference type="PROSITE-ProRule" id="PRU00023"/>
    </source>
</evidence>
<dbReference type="InterPro" id="IPR032675">
    <property type="entry name" value="LRR_dom_sf"/>
</dbReference>
<proteinExistence type="predicted"/>
<keyword evidence="1" id="KW-0040">ANK repeat</keyword>
<gene>
    <name evidence="2" type="ORF">TeGR_g15053</name>
</gene>
<dbReference type="PROSITE" id="PS50088">
    <property type="entry name" value="ANK_REPEAT"/>
    <property type="match status" value="1"/>
</dbReference>
<evidence type="ECO:0000313" key="3">
    <source>
        <dbReference type="Proteomes" id="UP001165060"/>
    </source>
</evidence>
<organism evidence="2 3">
    <name type="scientific">Tetraparma gracilis</name>
    <dbReference type="NCBI Taxonomy" id="2962635"/>
    <lineage>
        <taxon>Eukaryota</taxon>
        <taxon>Sar</taxon>
        <taxon>Stramenopiles</taxon>
        <taxon>Ochrophyta</taxon>
        <taxon>Bolidophyceae</taxon>
        <taxon>Parmales</taxon>
        <taxon>Triparmaceae</taxon>
        <taxon>Tetraparma</taxon>
    </lineage>
</organism>
<dbReference type="Pfam" id="PF13306">
    <property type="entry name" value="LRR_5"/>
    <property type="match status" value="1"/>
</dbReference>
<dbReference type="InterPro" id="IPR036770">
    <property type="entry name" value="Ankyrin_rpt-contain_sf"/>
</dbReference>
<keyword evidence="3" id="KW-1185">Reference proteome</keyword>
<comment type="caution">
    <text evidence="2">The sequence shown here is derived from an EMBL/GenBank/DDBJ whole genome shotgun (WGS) entry which is preliminary data.</text>
</comment>
<protein>
    <submittedName>
        <fullName evidence="2">Uncharacterized protein</fullName>
    </submittedName>
</protein>
<dbReference type="EMBL" id="BRYB01003371">
    <property type="protein sequence ID" value="GMI35454.1"/>
    <property type="molecule type" value="Genomic_DNA"/>
</dbReference>
<dbReference type="InterPro" id="IPR026906">
    <property type="entry name" value="LRR_5"/>
</dbReference>
<accession>A0ABQ6MX92</accession>
<dbReference type="Gene3D" id="1.25.40.20">
    <property type="entry name" value="Ankyrin repeat-containing domain"/>
    <property type="match status" value="1"/>
</dbReference>
<feature type="non-terminal residue" evidence="2">
    <location>
        <position position="290"/>
    </location>
</feature>
<dbReference type="InterPro" id="IPR002110">
    <property type="entry name" value="Ankyrin_rpt"/>
</dbReference>
<reference evidence="2 3" key="1">
    <citation type="journal article" date="2023" name="Commun. Biol.">
        <title>Genome analysis of Parmales, the sister group of diatoms, reveals the evolutionary specialization of diatoms from phago-mixotrophs to photoautotrophs.</title>
        <authorList>
            <person name="Ban H."/>
            <person name="Sato S."/>
            <person name="Yoshikawa S."/>
            <person name="Yamada K."/>
            <person name="Nakamura Y."/>
            <person name="Ichinomiya M."/>
            <person name="Sato N."/>
            <person name="Blanc-Mathieu R."/>
            <person name="Endo H."/>
            <person name="Kuwata A."/>
            <person name="Ogata H."/>
        </authorList>
    </citation>
    <scope>NUCLEOTIDE SEQUENCE [LARGE SCALE GENOMIC DNA]</scope>
</reference>
<dbReference type="PROSITE" id="PS50297">
    <property type="entry name" value="ANK_REP_REGION"/>
    <property type="match status" value="1"/>
</dbReference>
<dbReference type="SMART" id="SM00248">
    <property type="entry name" value="ANK"/>
    <property type="match status" value="1"/>
</dbReference>
<evidence type="ECO:0000313" key="2">
    <source>
        <dbReference type="EMBL" id="GMI35454.1"/>
    </source>
</evidence>
<dbReference type="Gene3D" id="3.80.10.10">
    <property type="entry name" value="Ribonuclease Inhibitor"/>
    <property type="match status" value="1"/>
</dbReference>
<sequence length="290" mass="31978">MEVLYDYESEFEGMRHITSFRIRPDEIQIGNRAFTDTSVFSLAPLKHSKVTSIHTSAFAGCDLLTLTDLPPDLCEVGCDAFARNHKIPNLLGLPESCDVHELAFGKGLREEDQCELLLAKAQILGFGGSNPINEWVQYRRVMKSCRYAIYASVLVAREQENMEVVEAPVSELLKRIAKLPDDKGGVLHQVIAFAHGEHVLESFDRERRAGYESPQGNLVVQARFGNADGVGGVEHLLSQPNMDVNFSVLGDDGRTPLYFAAEHDDADVARVLIAAGANLDMARTTTGYTP</sequence>
<dbReference type="Proteomes" id="UP001165060">
    <property type="component" value="Unassembled WGS sequence"/>
</dbReference>
<feature type="repeat" description="ANK" evidence="1">
    <location>
        <begin position="252"/>
        <end position="284"/>
    </location>
</feature>
<dbReference type="SUPFAM" id="SSF48403">
    <property type="entry name" value="Ankyrin repeat"/>
    <property type="match status" value="1"/>
</dbReference>
<dbReference type="Pfam" id="PF00023">
    <property type="entry name" value="Ank"/>
    <property type="match status" value="1"/>
</dbReference>